<comment type="caution">
    <text evidence="1">The sequence shown here is derived from an EMBL/GenBank/DDBJ whole genome shotgun (WGS) entry which is preliminary data.</text>
</comment>
<proteinExistence type="predicted"/>
<keyword evidence="2" id="KW-1185">Reference proteome</keyword>
<dbReference type="Proteomes" id="UP000004105">
    <property type="component" value="Unassembled WGS sequence"/>
</dbReference>
<dbReference type="EMBL" id="AFAY01000015">
    <property type="protein sequence ID" value="EGF11482.1"/>
    <property type="molecule type" value="Genomic_DNA"/>
</dbReference>
<accession>F2BAS0</accession>
<protein>
    <submittedName>
        <fullName evidence="1">Uncharacterized protein</fullName>
    </submittedName>
</protein>
<sequence length="60" mass="6703">MGVLTISLTAVFLAKNTRLPRQKCPQVSKLAALFPLHSGIFTQKTARKPNVNTLWRRGLL</sequence>
<dbReference type="HOGENOM" id="CLU_203218_0_0_4"/>
<evidence type="ECO:0000313" key="1">
    <source>
        <dbReference type="EMBL" id="EGF11482.1"/>
    </source>
</evidence>
<gene>
    <name evidence="1" type="ORF">HMPREF9123_0824</name>
</gene>
<reference evidence="1 2" key="1">
    <citation type="submission" date="2011-02" db="EMBL/GenBank/DDBJ databases">
        <authorList>
            <person name="Muzny D."/>
            <person name="Qin X."/>
            <person name="Deng J."/>
            <person name="Jiang H."/>
            <person name="Liu Y."/>
            <person name="Qu J."/>
            <person name="Song X.-Z."/>
            <person name="Zhang L."/>
            <person name="Thornton R."/>
            <person name="Coyle M."/>
            <person name="Francisco L."/>
            <person name="Jackson L."/>
            <person name="Javaid M."/>
            <person name="Korchina V."/>
            <person name="Kovar C."/>
            <person name="Mata R."/>
            <person name="Mathew T."/>
            <person name="Ngo R."/>
            <person name="Nguyen L."/>
            <person name="Nguyen N."/>
            <person name="Okwuonu G."/>
            <person name="Ongeri F."/>
            <person name="Pham C."/>
            <person name="Simmons D."/>
            <person name="Wilczek-Boney K."/>
            <person name="Hale W."/>
            <person name="Jakkamsetti A."/>
            <person name="Pham P."/>
            <person name="Ruth R."/>
            <person name="San Lucas F."/>
            <person name="Warren J."/>
            <person name="Zhang J."/>
            <person name="Zhao Z."/>
            <person name="Zhou C."/>
            <person name="Zhu D."/>
            <person name="Lee S."/>
            <person name="Bess C."/>
            <person name="Blankenburg K."/>
            <person name="Forbes L."/>
            <person name="Fu Q."/>
            <person name="Gubbala S."/>
            <person name="Hirani K."/>
            <person name="Jayaseelan J.C."/>
            <person name="Lara F."/>
            <person name="Munidasa M."/>
            <person name="Palculict T."/>
            <person name="Patil S."/>
            <person name="Pu L.-L."/>
            <person name="Saada N."/>
            <person name="Tang L."/>
            <person name="Weissenberger G."/>
            <person name="Zhu Y."/>
            <person name="Hemphill L."/>
            <person name="Shang Y."/>
            <person name="Youmans B."/>
            <person name="Ayvaz T."/>
            <person name="Ross M."/>
            <person name="Santibanez J."/>
            <person name="Aqrawi P."/>
            <person name="Gross S."/>
            <person name="Joshi V."/>
            <person name="Fowler G."/>
            <person name="Nazareth L."/>
            <person name="Reid J."/>
            <person name="Worley K."/>
            <person name="Petrosino J."/>
            <person name="Highlander S."/>
            <person name="Gibbs R."/>
        </authorList>
    </citation>
    <scope>NUCLEOTIDE SEQUENCE [LARGE SCALE GENOMIC DNA]</scope>
    <source>
        <strain evidence="1 2">ATCC BAA-1200</strain>
    </source>
</reference>
<name>F2BAS0_9NEIS</name>
<dbReference type="AlphaFoldDB" id="F2BAS0"/>
<evidence type="ECO:0000313" key="2">
    <source>
        <dbReference type="Proteomes" id="UP000004105"/>
    </source>
</evidence>
<organism evidence="1 2">
    <name type="scientific">Neisseria bacilliformis ATCC BAA-1200</name>
    <dbReference type="NCBI Taxonomy" id="888742"/>
    <lineage>
        <taxon>Bacteria</taxon>
        <taxon>Pseudomonadati</taxon>
        <taxon>Pseudomonadota</taxon>
        <taxon>Betaproteobacteria</taxon>
        <taxon>Neisseriales</taxon>
        <taxon>Neisseriaceae</taxon>
        <taxon>Neisseria</taxon>
    </lineage>
</organism>